<keyword evidence="5 10" id="KW-0375">Hydrogen ion transport</keyword>
<evidence type="ECO:0000256" key="7">
    <source>
        <dbReference type="ARBA" id="ARBA00023136"/>
    </source>
</evidence>
<dbReference type="AlphaFoldDB" id="A0A5Q2FIH3"/>
<keyword evidence="4 10" id="KW-0813">Transport</keyword>
<dbReference type="PANTHER" id="PTHR11693:SF22">
    <property type="entry name" value="ATP SYNTHASE SUBUNIT GAMMA, MITOCHONDRIAL"/>
    <property type="match status" value="1"/>
</dbReference>
<gene>
    <name evidence="10" type="primary">atpG</name>
    <name evidence="11" type="ORF">Rai3103_13255</name>
</gene>
<dbReference type="SUPFAM" id="SSF52943">
    <property type="entry name" value="ATP synthase (F1-ATPase), gamma subunit"/>
    <property type="match status" value="1"/>
</dbReference>
<dbReference type="InterPro" id="IPR000131">
    <property type="entry name" value="ATP_synth_F1_gsu"/>
</dbReference>
<accession>A0A5Q2FIH3</accession>
<comment type="function">
    <text evidence="1 10">Produces ATP from ADP in the presence of a proton gradient across the membrane. The gamma chain is believed to be important in regulating ATPase activity and the flow of protons through the CF(0) complex.</text>
</comment>
<dbReference type="InterPro" id="IPR023632">
    <property type="entry name" value="ATP_synth_F1_gsu_CS"/>
</dbReference>
<dbReference type="Gene3D" id="1.10.287.80">
    <property type="entry name" value="ATP synthase, gamma subunit, helix hairpin domain"/>
    <property type="match status" value="1"/>
</dbReference>
<dbReference type="EMBL" id="CP045725">
    <property type="protein sequence ID" value="QGF24455.1"/>
    <property type="molecule type" value="Genomic_DNA"/>
</dbReference>
<name>A0A5Q2FIH3_9ACTN</name>
<reference evidence="11 12" key="1">
    <citation type="submission" date="2019-10" db="EMBL/GenBank/DDBJ databases">
        <title>Genomic analysis of Raineyella sp. CBA3103.</title>
        <authorList>
            <person name="Roh S.W."/>
        </authorList>
    </citation>
    <scope>NUCLEOTIDE SEQUENCE [LARGE SCALE GENOMIC DNA]</scope>
    <source>
        <strain evidence="11 12">CBA3103</strain>
    </source>
</reference>
<comment type="subunit">
    <text evidence="10">F-type ATPases have 2 components, CF(1) - the catalytic core - and CF(0) - the membrane proton channel. CF(1) has five subunits: alpha(3), beta(3), gamma(1), delta(1), epsilon(1). CF(0) has three main subunits: a, b and c.</text>
</comment>
<sequence>MATLRELRDRTRSVQTTKKITRAMELIAAARIRKAQQAAEAADPYTRELTRALQAVASRPDMDHPLLTELEHPKRSAVLLVTSDRGLAGGYSTSVLKAGESVRHYLTVKHHREMEVYITGKKGVGFYEFRGRDIKQSWEGFSDSPSYRDADEISQRLLEAFLTPTEEGGVDEIFLVFTRFVSRVKQVPQIIRLLPLEVVSEEEAAERAESGALMSELHHAPVFQEDRVENPFDFEPSPEEVLDTLLPLYIGNRVYFALMQAAASELAARQAAMKSATDNANELIRNLTREANQARQAAITQEITEIVGGAAALSESA</sequence>
<dbReference type="GO" id="GO:0005524">
    <property type="term" value="F:ATP binding"/>
    <property type="evidence" value="ECO:0007669"/>
    <property type="project" value="UniProtKB-UniRule"/>
</dbReference>
<dbReference type="CDD" id="cd12151">
    <property type="entry name" value="F1-ATPase_gamma"/>
    <property type="match status" value="1"/>
</dbReference>
<keyword evidence="6 10" id="KW-0406">Ion transport</keyword>
<dbReference type="GO" id="GO:0045259">
    <property type="term" value="C:proton-transporting ATP synthase complex"/>
    <property type="evidence" value="ECO:0007669"/>
    <property type="project" value="UniProtKB-KW"/>
</dbReference>
<proteinExistence type="inferred from homology"/>
<evidence type="ECO:0000313" key="12">
    <source>
        <dbReference type="Proteomes" id="UP000386847"/>
    </source>
</evidence>
<evidence type="ECO:0000256" key="1">
    <source>
        <dbReference type="ARBA" id="ARBA00003456"/>
    </source>
</evidence>
<evidence type="ECO:0000256" key="9">
    <source>
        <dbReference type="ARBA" id="ARBA00023310"/>
    </source>
</evidence>
<dbReference type="HAMAP" id="MF_00815">
    <property type="entry name" value="ATP_synth_gamma_bact"/>
    <property type="match status" value="1"/>
</dbReference>
<evidence type="ECO:0000256" key="4">
    <source>
        <dbReference type="ARBA" id="ARBA00022448"/>
    </source>
</evidence>
<organism evidence="11 12">
    <name type="scientific">Raineyella fluvialis</name>
    <dbReference type="NCBI Taxonomy" id="2662261"/>
    <lineage>
        <taxon>Bacteria</taxon>
        <taxon>Bacillati</taxon>
        <taxon>Actinomycetota</taxon>
        <taxon>Actinomycetes</taxon>
        <taxon>Propionibacteriales</taxon>
        <taxon>Propionibacteriaceae</taxon>
        <taxon>Raineyella</taxon>
    </lineage>
</organism>
<keyword evidence="10" id="KW-1003">Cell membrane</keyword>
<evidence type="ECO:0000313" key="11">
    <source>
        <dbReference type="EMBL" id="QGF24455.1"/>
    </source>
</evidence>
<keyword evidence="8 10" id="KW-0139">CF(1)</keyword>
<evidence type="ECO:0000256" key="6">
    <source>
        <dbReference type="ARBA" id="ARBA00023065"/>
    </source>
</evidence>
<dbReference type="Gene3D" id="3.40.1380.10">
    <property type="match status" value="1"/>
</dbReference>
<keyword evidence="12" id="KW-1185">Reference proteome</keyword>
<keyword evidence="9 10" id="KW-0066">ATP synthesis</keyword>
<dbReference type="InterPro" id="IPR035968">
    <property type="entry name" value="ATP_synth_F1_ATPase_gsu"/>
</dbReference>
<evidence type="ECO:0000256" key="10">
    <source>
        <dbReference type="HAMAP-Rule" id="MF_00815"/>
    </source>
</evidence>
<dbReference type="GO" id="GO:0042777">
    <property type="term" value="P:proton motive force-driven plasma membrane ATP synthesis"/>
    <property type="evidence" value="ECO:0007669"/>
    <property type="project" value="UniProtKB-UniRule"/>
</dbReference>
<keyword evidence="7 10" id="KW-0472">Membrane</keyword>
<protein>
    <recommendedName>
        <fullName evidence="10">ATP synthase gamma chain</fullName>
    </recommendedName>
    <alternativeName>
        <fullName evidence="10">ATP synthase F1 sector gamma subunit</fullName>
    </alternativeName>
    <alternativeName>
        <fullName evidence="10">F-ATPase gamma subunit</fullName>
    </alternativeName>
</protein>
<comment type="subcellular location">
    <subcellularLocation>
        <location evidence="10">Cell membrane</location>
        <topology evidence="10">Peripheral membrane protein</topology>
    </subcellularLocation>
    <subcellularLocation>
        <location evidence="2">Membrane</location>
        <topology evidence="2">Peripheral membrane protein</topology>
    </subcellularLocation>
</comment>
<dbReference type="NCBIfam" id="TIGR01146">
    <property type="entry name" value="ATPsyn_F1gamma"/>
    <property type="match status" value="1"/>
</dbReference>
<dbReference type="Pfam" id="PF00231">
    <property type="entry name" value="ATP-synt"/>
    <property type="match status" value="1"/>
</dbReference>
<dbReference type="GO" id="GO:0005886">
    <property type="term" value="C:plasma membrane"/>
    <property type="evidence" value="ECO:0007669"/>
    <property type="project" value="UniProtKB-SubCell"/>
</dbReference>
<dbReference type="KEGG" id="rain:Rai3103_13255"/>
<evidence type="ECO:0000256" key="5">
    <source>
        <dbReference type="ARBA" id="ARBA00022781"/>
    </source>
</evidence>
<evidence type="ECO:0000256" key="3">
    <source>
        <dbReference type="ARBA" id="ARBA00007681"/>
    </source>
</evidence>
<evidence type="ECO:0000256" key="2">
    <source>
        <dbReference type="ARBA" id="ARBA00004170"/>
    </source>
</evidence>
<dbReference type="Proteomes" id="UP000386847">
    <property type="component" value="Chromosome"/>
</dbReference>
<dbReference type="PANTHER" id="PTHR11693">
    <property type="entry name" value="ATP SYNTHASE GAMMA CHAIN"/>
    <property type="match status" value="1"/>
</dbReference>
<dbReference type="NCBIfam" id="NF004145">
    <property type="entry name" value="PRK05621.1-2"/>
    <property type="match status" value="1"/>
</dbReference>
<dbReference type="GO" id="GO:0046933">
    <property type="term" value="F:proton-transporting ATP synthase activity, rotational mechanism"/>
    <property type="evidence" value="ECO:0007669"/>
    <property type="project" value="UniProtKB-UniRule"/>
</dbReference>
<dbReference type="PRINTS" id="PR00126">
    <property type="entry name" value="ATPASEGAMMA"/>
</dbReference>
<dbReference type="RefSeq" id="WP_153572984.1">
    <property type="nucleotide sequence ID" value="NZ_CP045725.1"/>
</dbReference>
<dbReference type="PROSITE" id="PS00153">
    <property type="entry name" value="ATPASE_GAMMA"/>
    <property type="match status" value="1"/>
</dbReference>
<comment type="similarity">
    <text evidence="3 10">Belongs to the ATPase gamma chain family.</text>
</comment>
<evidence type="ECO:0000256" key="8">
    <source>
        <dbReference type="ARBA" id="ARBA00023196"/>
    </source>
</evidence>